<sequence>MAYGQKAKLQGDTRTFELSPEIKRYSLRDVGFVESKGGKFTLERSLDPNSPYNQGFKFKMTVTSALDGFKMVTTTANGIKEVNVFKGNNAETHIEQLNYILKDLMDHNIIVEE</sequence>
<dbReference type="AlphaFoldDB" id="A0A1I2QNM0"/>
<accession>A0A1I2QNM0</accession>
<proteinExistence type="predicted"/>
<dbReference type="Pfam" id="PF08866">
    <property type="entry name" value="DUF1831"/>
    <property type="match status" value="1"/>
</dbReference>
<dbReference type="Proteomes" id="UP000182635">
    <property type="component" value="Unassembled WGS sequence"/>
</dbReference>
<dbReference type="InterPro" id="IPR035942">
    <property type="entry name" value="Lp2179-like_sf"/>
</dbReference>
<protein>
    <submittedName>
        <fullName evidence="1">Putative amino acid metabolism</fullName>
    </submittedName>
</protein>
<dbReference type="GeneID" id="29802747"/>
<gene>
    <name evidence="1" type="ORF">SAMN02910432_00653</name>
</gene>
<dbReference type="RefSeq" id="WP_014073708.1">
    <property type="nucleotide sequence ID" value="NZ_AYYL01000003.1"/>
</dbReference>
<dbReference type="EMBL" id="FOPI01000008">
    <property type="protein sequence ID" value="SFG27201.1"/>
    <property type="molecule type" value="Genomic_DNA"/>
</dbReference>
<dbReference type="InterPro" id="IPR014965">
    <property type="entry name" value="Amino_acid_metab_prot_put"/>
</dbReference>
<dbReference type="Gene3D" id="3.30.1820.10">
    <property type="entry name" value="Lp2179-like"/>
    <property type="match status" value="1"/>
</dbReference>
<reference evidence="2" key="1">
    <citation type="submission" date="2016-10" db="EMBL/GenBank/DDBJ databases">
        <authorList>
            <person name="Varghese N."/>
            <person name="Submissions S."/>
        </authorList>
    </citation>
    <scope>NUCLEOTIDE SEQUENCE [LARGE SCALE GENOMIC DNA]</scope>
    <source>
        <strain evidence="2">DSM 20403</strain>
    </source>
</reference>
<dbReference type="SUPFAM" id="SSF160800">
    <property type="entry name" value="Lp2179-like"/>
    <property type="match status" value="1"/>
</dbReference>
<evidence type="ECO:0000313" key="1">
    <source>
        <dbReference type="EMBL" id="SFG27201.1"/>
    </source>
</evidence>
<name>A0A1I2QNM0_9LACO</name>
<evidence type="ECO:0000313" key="2">
    <source>
        <dbReference type="Proteomes" id="UP000182635"/>
    </source>
</evidence>
<dbReference type="OrthoDB" id="2166222at2"/>
<organism evidence="1 2">
    <name type="scientific">Ligilactobacillus ruminis DSM 20403 = NBRC 102161</name>
    <dbReference type="NCBI Taxonomy" id="1423798"/>
    <lineage>
        <taxon>Bacteria</taxon>
        <taxon>Bacillati</taxon>
        <taxon>Bacillota</taxon>
        <taxon>Bacilli</taxon>
        <taxon>Lactobacillales</taxon>
        <taxon>Lactobacillaceae</taxon>
        <taxon>Ligilactobacillus</taxon>
    </lineage>
</organism>